<dbReference type="AlphaFoldDB" id="A0A2P2PDZ1"/>
<name>A0A2P2PDZ1_RHIMU</name>
<sequence length="30" mass="3216">MLSFLDAVYVSISGKALLFGCDIVLAKLDL</sequence>
<reference evidence="1" key="1">
    <citation type="submission" date="2018-02" db="EMBL/GenBank/DDBJ databases">
        <title>Rhizophora mucronata_Transcriptome.</title>
        <authorList>
            <person name="Meera S.P."/>
            <person name="Sreeshan A."/>
            <person name="Augustine A."/>
        </authorList>
    </citation>
    <scope>NUCLEOTIDE SEQUENCE</scope>
    <source>
        <tissue evidence="1">Leaf</tissue>
    </source>
</reference>
<accession>A0A2P2PDZ1</accession>
<protein>
    <submittedName>
        <fullName evidence="1">Uncharacterized protein</fullName>
    </submittedName>
</protein>
<evidence type="ECO:0000313" key="1">
    <source>
        <dbReference type="EMBL" id="MBX52916.1"/>
    </source>
</evidence>
<organism evidence="1">
    <name type="scientific">Rhizophora mucronata</name>
    <name type="common">Asiatic mangrove</name>
    <dbReference type="NCBI Taxonomy" id="61149"/>
    <lineage>
        <taxon>Eukaryota</taxon>
        <taxon>Viridiplantae</taxon>
        <taxon>Streptophyta</taxon>
        <taxon>Embryophyta</taxon>
        <taxon>Tracheophyta</taxon>
        <taxon>Spermatophyta</taxon>
        <taxon>Magnoliopsida</taxon>
        <taxon>eudicotyledons</taxon>
        <taxon>Gunneridae</taxon>
        <taxon>Pentapetalae</taxon>
        <taxon>rosids</taxon>
        <taxon>fabids</taxon>
        <taxon>Malpighiales</taxon>
        <taxon>Rhizophoraceae</taxon>
        <taxon>Rhizophora</taxon>
    </lineage>
</organism>
<dbReference type="EMBL" id="GGEC01072432">
    <property type="protein sequence ID" value="MBX52916.1"/>
    <property type="molecule type" value="Transcribed_RNA"/>
</dbReference>
<proteinExistence type="predicted"/>